<dbReference type="PANTHER" id="PTHR46082:SF6">
    <property type="entry name" value="AAA+ ATPASE DOMAIN-CONTAINING PROTEIN-RELATED"/>
    <property type="match status" value="1"/>
</dbReference>
<dbReference type="InterPro" id="IPR053137">
    <property type="entry name" value="NLR-like"/>
</dbReference>
<dbReference type="AlphaFoldDB" id="A0A6H0XT70"/>
<evidence type="ECO:0008006" key="3">
    <source>
        <dbReference type="Google" id="ProtNLM"/>
    </source>
</evidence>
<dbReference type="Proteomes" id="UP000503462">
    <property type="component" value="Chromosome 2"/>
</dbReference>
<dbReference type="Gene3D" id="3.40.50.300">
    <property type="entry name" value="P-loop containing nucleotide triphosphate hydrolases"/>
    <property type="match status" value="1"/>
</dbReference>
<dbReference type="InterPro" id="IPR011990">
    <property type="entry name" value="TPR-like_helical_dom_sf"/>
</dbReference>
<proteinExistence type="predicted"/>
<dbReference type="PANTHER" id="PTHR46082">
    <property type="entry name" value="ATP/GTP-BINDING PROTEIN-RELATED"/>
    <property type="match status" value="1"/>
</dbReference>
<name>A0A6H0XT70_9PEZI</name>
<organism evidence="1 2">
    <name type="scientific">Peltaster fructicola</name>
    <dbReference type="NCBI Taxonomy" id="286661"/>
    <lineage>
        <taxon>Eukaryota</taxon>
        <taxon>Fungi</taxon>
        <taxon>Dikarya</taxon>
        <taxon>Ascomycota</taxon>
        <taxon>Pezizomycotina</taxon>
        <taxon>Dothideomycetes</taxon>
        <taxon>Dothideomycetes incertae sedis</taxon>
        <taxon>Peltaster</taxon>
    </lineage>
</organism>
<dbReference type="InterPro" id="IPR027417">
    <property type="entry name" value="P-loop_NTPase"/>
</dbReference>
<keyword evidence="2" id="KW-1185">Reference proteome</keyword>
<evidence type="ECO:0000313" key="2">
    <source>
        <dbReference type="Proteomes" id="UP000503462"/>
    </source>
</evidence>
<dbReference type="Pfam" id="PF13374">
    <property type="entry name" value="TPR_10"/>
    <property type="match status" value="2"/>
</dbReference>
<gene>
    <name evidence="1" type="ORF">AMS68_003451</name>
</gene>
<accession>A0A6H0XT70</accession>
<evidence type="ECO:0000313" key="1">
    <source>
        <dbReference type="EMBL" id="QIW97933.1"/>
    </source>
</evidence>
<dbReference type="EMBL" id="CP051140">
    <property type="protein sequence ID" value="QIW97933.1"/>
    <property type="molecule type" value="Genomic_DNA"/>
</dbReference>
<sequence>MADPFSIAVSVGGILDASANLVTYLISVKETATLDTIQKESGIFGGDERVALNIRRQTKSTLDDYEVTLKDFDRQIRAIVEDETIPPLDKVRWFLGEGTEQSHIVRFWQDILTFDRTLDVCITIIDITAARQYSTASTQAWIEIASLLRTLDSKLERQVTLLSGSTQSSHRQEQIHEIILQAYEARSLTCLNEHFLIPRATSSIYKGRADILTSLRAAYDEVRYTAFEKRFVIYGGGGSGKTEFCCRFAQENRHQFWAVFFIDASTTASENASWAEIAKIADVEPTAKSVKYWLSTQQRPWLLIVDDLDGFIGTGPRERFFTDCESGFCLISTRDPSLRITGNFGSKGFSLGGLRAEDAIDLFLTSAGLTHQLTREEMNTAKLFCTEVEYLPLALVDAGTAIRQGHCTLDTCLANFNKCLNHVQAVAQRQKLRTDGYETVFATFEMNACTTSHDGMELLRVLSFMHRNNFALEILIQAVVNVRLEASGGNSPTTAAPSGKGQTLQYLQDISFRLYNFFVKLGEKQVGPGLMSSLGDSDRSVVESELRHTLLTLEQGALIQHCQDDDSFSMHPLHHYWARESMTLPERAVWCCVARDVLANVILLPPLGMSEGYAQLRRRMLPHIEHVKEQERIIQAKYQENLLARSKLWPSTSASFSRSDIKRFAKFAMVYAENGQWKEASELLTTVDEFLTTNLGVQHPTTIKSRLFLSETYFWQAKEEKAIELQQGLLEACMRSRGEDDIDTLTVMDKLGFSYWMRGKFLDARDLLERAVAGLLNIQPVGAINLYIAMTHLGRVVGKLADFDDAVELNTQAVTGLLDILKPGQSIRDLLDAKESAAMARFDRHRYAIEPSKEDLRIAYSLQREVFETREKLFGKQHPLTLYALCNFARIKAARGDLFEAEQMIREGVPIAERNLGKDNLGTLFGKAHLGNILMLAGDIAEAEEVLEQVVLGHERVRGFHPDQMVAASYLLACYTVQGKIQEARGMHAKVMAGLLRIFGPDSWWETYFMTHYNPDHIDVQMGARRPSFAVRTPVSPPRQFVGMN</sequence>
<protein>
    <recommendedName>
        <fullName evidence="3">NB-ARC domain-containing protein</fullName>
    </recommendedName>
</protein>
<dbReference type="SUPFAM" id="SSF48452">
    <property type="entry name" value="TPR-like"/>
    <property type="match status" value="2"/>
</dbReference>
<reference evidence="1 2" key="1">
    <citation type="journal article" date="2016" name="Sci. Rep.">
        <title>Peltaster fructicola genome reveals evolution from an invasive phytopathogen to an ectophytic parasite.</title>
        <authorList>
            <person name="Xu C."/>
            <person name="Chen H."/>
            <person name="Gleason M.L."/>
            <person name="Xu J.R."/>
            <person name="Liu H."/>
            <person name="Zhang R."/>
            <person name="Sun G."/>
        </authorList>
    </citation>
    <scope>NUCLEOTIDE SEQUENCE [LARGE SCALE GENOMIC DNA]</scope>
    <source>
        <strain evidence="1 2">LNHT1506</strain>
    </source>
</reference>
<dbReference type="Pfam" id="PF13424">
    <property type="entry name" value="TPR_12"/>
    <property type="match status" value="1"/>
</dbReference>
<dbReference type="OrthoDB" id="5086500at2759"/>
<dbReference type="Gene3D" id="1.25.40.10">
    <property type="entry name" value="Tetratricopeptide repeat domain"/>
    <property type="match status" value="2"/>
</dbReference>
<dbReference type="SUPFAM" id="SSF52540">
    <property type="entry name" value="P-loop containing nucleoside triphosphate hydrolases"/>
    <property type="match status" value="1"/>
</dbReference>